<dbReference type="PANTHER" id="PTHR31598">
    <property type="entry name" value="IQ DOMAIN-CONTAINING PROTEIN D"/>
    <property type="match status" value="1"/>
</dbReference>
<evidence type="ECO:0000256" key="2">
    <source>
        <dbReference type="ARBA" id="ARBA00004611"/>
    </source>
</evidence>
<dbReference type="OrthoDB" id="536093at2759"/>
<proteinExistence type="inferred from homology"/>
<organism evidence="12 13">
    <name type="scientific">Ignelater luminosus</name>
    <name type="common">Cucubano</name>
    <name type="synonym">Pyrophorus luminosus</name>
    <dbReference type="NCBI Taxonomy" id="2038154"/>
    <lineage>
        <taxon>Eukaryota</taxon>
        <taxon>Metazoa</taxon>
        <taxon>Ecdysozoa</taxon>
        <taxon>Arthropoda</taxon>
        <taxon>Hexapoda</taxon>
        <taxon>Insecta</taxon>
        <taxon>Pterygota</taxon>
        <taxon>Neoptera</taxon>
        <taxon>Endopterygota</taxon>
        <taxon>Coleoptera</taxon>
        <taxon>Polyphaga</taxon>
        <taxon>Elateriformia</taxon>
        <taxon>Elateroidea</taxon>
        <taxon>Elateridae</taxon>
        <taxon>Agrypninae</taxon>
        <taxon>Pyrophorini</taxon>
        <taxon>Ignelater</taxon>
    </lineage>
</organism>
<accession>A0A8K0DF90</accession>
<feature type="coiled-coil region" evidence="10">
    <location>
        <begin position="370"/>
        <end position="411"/>
    </location>
</feature>
<evidence type="ECO:0000313" key="12">
    <source>
        <dbReference type="EMBL" id="KAF2902178.1"/>
    </source>
</evidence>
<feature type="region of interest" description="Disordered" evidence="11">
    <location>
        <begin position="1"/>
        <end position="36"/>
    </location>
</feature>
<keyword evidence="7" id="KW-0969">Cilium</keyword>
<sequence>MSHTKLSTQSTHSTESKASTTGKPSPVSKKKKKKVSIMSEHENITIRLSEIGVFTASPSDMELQIQAGRVLYILDKAISKLQVATTLPSLLKHDACTLVRYLTSQEVEFVQGVCVRYAGEIAASRSHLRKCSMFQQMSAVVEKISLPEAKKKISGKVAYAGKLETDTLADPHMGQVMELLWSNHPLRTLILDEYDSTPQTNDAIFVNCIRSLREAVSTRMSVSALDERAREKRLRKAWIINSESEANINATKLLLEKQREELGRQLDVKKRIVNEYTSKIEELKLNFKEDIKRKVQDSEKEMAEDTHASERRQGDLAQEAKTTTYQFETLLSQHLRHEKNLRHKRSKVETQLCSWLNKYDADIGERQAEFEEITRGFDEEKAELDALQEKFNEQEEDYIVLMTEKEEEERKVWEAKAYVFLSNRSARRIQRFWKAYVQRKIERRKAKKAKGKAKKEKSMEVIDTAAPVESAPPPTIEKSKGDADAAETTGRTDPAGVTNVEME</sequence>
<keyword evidence="6" id="KW-0282">Flagellum</keyword>
<dbReference type="EMBL" id="VTPC01001379">
    <property type="protein sequence ID" value="KAF2902178.1"/>
    <property type="molecule type" value="Genomic_DNA"/>
</dbReference>
<keyword evidence="8" id="KW-0206">Cytoskeleton</keyword>
<protein>
    <recommendedName>
        <fullName evidence="4">Dynein regulatory complex protein 10</fullName>
    </recommendedName>
</protein>
<comment type="similarity">
    <text evidence="3">Belongs to the DRC10 family.</text>
</comment>
<keyword evidence="10" id="KW-0175">Coiled coil</keyword>
<gene>
    <name evidence="12" type="ORF">ILUMI_04010</name>
</gene>
<name>A0A8K0DF90_IGNLU</name>
<evidence type="ECO:0000313" key="13">
    <source>
        <dbReference type="Proteomes" id="UP000801492"/>
    </source>
</evidence>
<comment type="function">
    <text evidence="1">Component of the nexin-dynein regulatory complex (N-DRC), a key regulator of ciliary/flagellar motility which maintains the alignment and integrity of the distal axoneme and regulates microtubule sliding in motile axonemes.</text>
</comment>
<evidence type="ECO:0000256" key="10">
    <source>
        <dbReference type="SAM" id="Coils"/>
    </source>
</evidence>
<feature type="compositionally biased region" description="Polar residues" evidence="11">
    <location>
        <begin position="1"/>
        <end position="22"/>
    </location>
</feature>
<feature type="region of interest" description="Disordered" evidence="11">
    <location>
        <begin position="296"/>
        <end position="319"/>
    </location>
</feature>
<comment type="subcellular location">
    <subcellularLocation>
        <location evidence="2">Cytoplasm</location>
        <location evidence="2">Cytoskeleton</location>
        <location evidence="2">Flagellum axoneme</location>
    </subcellularLocation>
</comment>
<evidence type="ECO:0000256" key="4">
    <source>
        <dbReference type="ARBA" id="ARBA00021752"/>
    </source>
</evidence>
<dbReference type="PROSITE" id="PS50096">
    <property type="entry name" value="IQ"/>
    <property type="match status" value="1"/>
</dbReference>
<evidence type="ECO:0000256" key="7">
    <source>
        <dbReference type="ARBA" id="ARBA00023069"/>
    </source>
</evidence>
<comment type="caution">
    <text evidence="12">The sequence shown here is derived from an EMBL/GenBank/DDBJ whole genome shotgun (WGS) entry which is preliminary data.</text>
</comment>
<dbReference type="Proteomes" id="UP000801492">
    <property type="component" value="Unassembled WGS sequence"/>
</dbReference>
<evidence type="ECO:0000256" key="11">
    <source>
        <dbReference type="SAM" id="MobiDB-lite"/>
    </source>
</evidence>
<dbReference type="PANTHER" id="PTHR31598:SF1">
    <property type="entry name" value="DYNEIN REGULATORY COMPLEX PROTEIN 10"/>
    <property type="match status" value="1"/>
</dbReference>
<evidence type="ECO:0000256" key="1">
    <source>
        <dbReference type="ARBA" id="ARBA00003029"/>
    </source>
</evidence>
<dbReference type="AlphaFoldDB" id="A0A8K0DF90"/>
<evidence type="ECO:0000256" key="3">
    <source>
        <dbReference type="ARBA" id="ARBA00009071"/>
    </source>
</evidence>
<evidence type="ECO:0000256" key="8">
    <source>
        <dbReference type="ARBA" id="ARBA00023212"/>
    </source>
</evidence>
<keyword evidence="13" id="KW-1185">Reference proteome</keyword>
<evidence type="ECO:0000256" key="5">
    <source>
        <dbReference type="ARBA" id="ARBA00022490"/>
    </source>
</evidence>
<feature type="region of interest" description="Disordered" evidence="11">
    <location>
        <begin position="447"/>
        <end position="503"/>
    </location>
</feature>
<feature type="compositionally biased region" description="Basic and acidic residues" evidence="11">
    <location>
        <begin position="296"/>
        <end position="314"/>
    </location>
</feature>
<evidence type="ECO:0000256" key="6">
    <source>
        <dbReference type="ARBA" id="ARBA00022846"/>
    </source>
</evidence>
<keyword evidence="9" id="KW-0966">Cell projection</keyword>
<keyword evidence="5" id="KW-0963">Cytoplasm</keyword>
<reference evidence="12" key="1">
    <citation type="submission" date="2019-08" db="EMBL/GenBank/DDBJ databases">
        <title>The genome of the North American firefly Photinus pyralis.</title>
        <authorList>
            <consortium name="Photinus pyralis genome working group"/>
            <person name="Fallon T.R."/>
            <person name="Sander Lower S.E."/>
            <person name="Weng J.-K."/>
        </authorList>
    </citation>
    <scope>NUCLEOTIDE SEQUENCE</scope>
    <source>
        <strain evidence="12">TRF0915ILg1</strain>
        <tissue evidence="12">Whole body</tissue>
    </source>
</reference>
<dbReference type="InterPro" id="IPR042815">
    <property type="entry name" value="DRC10"/>
</dbReference>
<evidence type="ECO:0000256" key="9">
    <source>
        <dbReference type="ARBA" id="ARBA00023273"/>
    </source>
</evidence>